<organism evidence="8 9">
    <name type="scientific">Fluoribacter dumoffii</name>
    <dbReference type="NCBI Taxonomy" id="463"/>
    <lineage>
        <taxon>Bacteria</taxon>
        <taxon>Pseudomonadati</taxon>
        <taxon>Pseudomonadota</taxon>
        <taxon>Gammaproteobacteria</taxon>
        <taxon>Legionellales</taxon>
        <taxon>Legionellaceae</taxon>
        <taxon>Fluoribacter</taxon>
    </lineage>
</organism>
<gene>
    <name evidence="8" type="primary">fixL_4</name>
    <name evidence="8" type="ORF">NCTC11370_02897</name>
</gene>
<dbReference type="Pfam" id="PF02518">
    <property type="entry name" value="HATPase_c"/>
    <property type="match status" value="1"/>
</dbReference>
<evidence type="ECO:0000259" key="6">
    <source>
        <dbReference type="PROSITE" id="PS50109"/>
    </source>
</evidence>
<feature type="domain" description="Histidine kinase" evidence="6">
    <location>
        <begin position="175"/>
        <end position="390"/>
    </location>
</feature>
<dbReference type="InterPro" id="IPR003594">
    <property type="entry name" value="HATPase_dom"/>
</dbReference>
<dbReference type="GO" id="GO:0004673">
    <property type="term" value="F:protein histidine kinase activity"/>
    <property type="evidence" value="ECO:0007669"/>
    <property type="project" value="UniProtKB-EC"/>
</dbReference>
<dbReference type="CDD" id="cd00130">
    <property type="entry name" value="PAS"/>
    <property type="match status" value="1"/>
</dbReference>
<dbReference type="SUPFAM" id="SSF55785">
    <property type="entry name" value="PYP-like sensor domain (PAS domain)"/>
    <property type="match status" value="1"/>
</dbReference>
<dbReference type="Gene3D" id="3.30.450.20">
    <property type="entry name" value="PAS domain"/>
    <property type="match status" value="1"/>
</dbReference>
<dbReference type="InterPro" id="IPR000700">
    <property type="entry name" value="PAS-assoc_C"/>
</dbReference>
<evidence type="ECO:0000256" key="3">
    <source>
        <dbReference type="ARBA" id="ARBA00022553"/>
    </source>
</evidence>
<evidence type="ECO:0000313" key="8">
    <source>
        <dbReference type="EMBL" id="STO22796.1"/>
    </source>
</evidence>
<dbReference type="Gene3D" id="3.30.565.10">
    <property type="entry name" value="Histidine kinase-like ATPase, C-terminal domain"/>
    <property type="match status" value="1"/>
</dbReference>
<feature type="domain" description="PAC" evidence="7">
    <location>
        <begin position="103"/>
        <end position="155"/>
    </location>
</feature>
<dbReference type="PANTHER" id="PTHR43304:SF1">
    <property type="entry name" value="PAC DOMAIN-CONTAINING PROTEIN"/>
    <property type="match status" value="1"/>
</dbReference>
<dbReference type="InterPro" id="IPR004358">
    <property type="entry name" value="Sig_transdc_His_kin-like_C"/>
</dbReference>
<comment type="catalytic activity">
    <reaction evidence="1">
        <text>ATP + protein L-histidine = ADP + protein N-phospho-L-histidine.</text>
        <dbReference type="EC" id="2.7.13.3"/>
    </reaction>
</comment>
<keyword evidence="4 8" id="KW-0808">Transferase</keyword>
<evidence type="ECO:0000313" key="9">
    <source>
        <dbReference type="Proteomes" id="UP000254554"/>
    </source>
</evidence>
<proteinExistence type="predicted"/>
<dbReference type="STRING" id="1094715.GCA_000236165_02882"/>
<keyword evidence="5" id="KW-0418">Kinase</keyword>
<evidence type="ECO:0000256" key="4">
    <source>
        <dbReference type="ARBA" id="ARBA00022679"/>
    </source>
</evidence>
<dbReference type="InterPro" id="IPR005467">
    <property type="entry name" value="His_kinase_dom"/>
</dbReference>
<keyword evidence="9" id="KW-1185">Reference proteome</keyword>
<evidence type="ECO:0000259" key="7">
    <source>
        <dbReference type="PROSITE" id="PS50113"/>
    </source>
</evidence>
<dbReference type="InterPro" id="IPR035965">
    <property type="entry name" value="PAS-like_dom_sf"/>
</dbReference>
<dbReference type="Gene3D" id="1.10.287.130">
    <property type="match status" value="1"/>
</dbReference>
<dbReference type="SUPFAM" id="SSF55874">
    <property type="entry name" value="ATPase domain of HSP90 chaperone/DNA topoisomerase II/histidine kinase"/>
    <property type="match status" value="1"/>
</dbReference>
<dbReference type="OrthoDB" id="1931120at2"/>
<dbReference type="InterPro" id="IPR000014">
    <property type="entry name" value="PAS"/>
</dbReference>
<dbReference type="RefSeq" id="WP_010654903.1">
    <property type="nucleotide sequence ID" value="NZ_JAPHOO010000002.1"/>
</dbReference>
<dbReference type="SMART" id="SM00387">
    <property type="entry name" value="HATPase_c"/>
    <property type="match status" value="1"/>
</dbReference>
<dbReference type="EMBL" id="UGGT01000001">
    <property type="protein sequence ID" value="STO22796.1"/>
    <property type="molecule type" value="Genomic_DNA"/>
</dbReference>
<name>A0A377GD80_9GAMM</name>
<reference evidence="8 9" key="1">
    <citation type="submission" date="2018-06" db="EMBL/GenBank/DDBJ databases">
        <authorList>
            <consortium name="Pathogen Informatics"/>
            <person name="Doyle S."/>
        </authorList>
    </citation>
    <scope>NUCLEOTIDE SEQUENCE [LARGE SCALE GENOMIC DNA]</scope>
    <source>
        <strain evidence="8 9">NCTC11370</strain>
    </source>
</reference>
<dbReference type="PRINTS" id="PR00344">
    <property type="entry name" value="BCTRLSENSOR"/>
</dbReference>
<accession>A0A377GD80</accession>
<evidence type="ECO:0000256" key="2">
    <source>
        <dbReference type="ARBA" id="ARBA00012438"/>
    </source>
</evidence>
<evidence type="ECO:0000256" key="5">
    <source>
        <dbReference type="ARBA" id="ARBA00022777"/>
    </source>
</evidence>
<dbReference type="Proteomes" id="UP000254554">
    <property type="component" value="Unassembled WGS sequence"/>
</dbReference>
<dbReference type="Pfam" id="PF08447">
    <property type="entry name" value="PAS_3"/>
    <property type="match status" value="1"/>
</dbReference>
<evidence type="ECO:0000256" key="1">
    <source>
        <dbReference type="ARBA" id="ARBA00000085"/>
    </source>
</evidence>
<dbReference type="AlphaFoldDB" id="A0A377GD80"/>
<sequence length="394" mass="44924">MINSKIPINLKKKHAEDLLANTLTYEISRDYLMELLDIGKLNVWQWDLSTNETIDFGYSESLSVLNPDSEVGHIDHFITRLHPEDREEVANKLIESLAYFEDPKADFRIQSRKGTYEWVSARGRYIRDAENNAIKMIGTWHFITEQKKNQELIKLQQTTLDRISRCYFSGDSACSLSHEIAQPLLALNSYLLGSILRLQQENKESHEFIAVLQKALEQVELINSIIKRMKRFVTHGELHFERVNLGLLAKQSVVLSKFYSHFTGTVHYEIDEDLTEVTLDRNQMRQVFLNLINNAFEAMLDAHTKNPLLLIKIEKIDSEIWVSIIDNGPGVAQNVLDNLFSSCFSTKEYGLGLGLSICRKIIEAHGGSLKIEKNTLGGGTVSSFRLPNQISGPK</sequence>
<dbReference type="EC" id="2.7.13.3" evidence="2"/>
<dbReference type="PROSITE" id="PS50113">
    <property type="entry name" value="PAC"/>
    <property type="match status" value="1"/>
</dbReference>
<dbReference type="InterPro" id="IPR013655">
    <property type="entry name" value="PAS_fold_3"/>
</dbReference>
<protein>
    <recommendedName>
        <fullName evidence="2">histidine kinase</fullName>
        <ecNumber evidence="2">2.7.13.3</ecNumber>
    </recommendedName>
</protein>
<dbReference type="InterPro" id="IPR052162">
    <property type="entry name" value="Sensor_kinase/Photoreceptor"/>
</dbReference>
<dbReference type="GeneID" id="93293787"/>
<dbReference type="InterPro" id="IPR036890">
    <property type="entry name" value="HATPase_C_sf"/>
</dbReference>
<dbReference type="PROSITE" id="PS50109">
    <property type="entry name" value="HIS_KIN"/>
    <property type="match status" value="1"/>
</dbReference>
<keyword evidence="3" id="KW-0597">Phosphoprotein</keyword>
<dbReference type="PANTHER" id="PTHR43304">
    <property type="entry name" value="PHYTOCHROME-LIKE PROTEIN CPH1"/>
    <property type="match status" value="1"/>
</dbReference>